<dbReference type="AlphaFoldDB" id="A0A392SEG7"/>
<dbReference type="Proteomes" id="UP000265520">
    <property type="component" value="Unassembled WGS sequence"/>
</dbReference>
<comment type="caution">
    <text evidence="1">The sequence shown here is derived from an EMBL/GenBank/DDBJ whole genome shotgun (WGS) entry which is preliminary data.</text>
</comment>
<evidence type="ECO:0000313" key="1">
    <source>
        <dbReference type="EMBL" id="MCI46807.1"/>
    </source>
</evidence>
<organism evidence="1 2">
    <name type="scientific">Trifolium medium</name>
    <dbReference type="NCBI Taxonomy" id="97028"/>
    <lineage>
        <taxon>Eukaryota</taxon>
        <taxon>Viridiplantae</taxon>
        <taxon>Streptophyta</taxon>
        <taxon>Embryophyta</taxon>
        <taxon>Tracheophyta</taxon>
        <taxon>Spermatophyta</taxon>
        <taxon>Magnoliopsida</taxon>
        <taxon>eudicotyledons</taxon>
        <taxon>Gunneridae</taxon>
        <taxon>Pentapetalae</taxon>
        <taxon>rosids</taxon>
        <taxon>fabids</taxon>
        <taxon>Fabales</taxon>
        <taxon>Fabaceae</taxon>
        <taxon>Papilionoideae</taxon>
        <taxon>50 kb inversion clade</taxon>
        <taxon>NPAAA clade</taxon>
        <taxon>Hologalegina</taxon>
        <taxon>IRL clade</taxon>
        <taxon>Trifolieae</taxon>
        <taxon>Trifolium</taxon>
    </lineage>
</organism>
<feature type="non-terminal residue" evidence="1">
    <location>
        <position position="1"/>
    </location>
</feature>
<evidence type="ECO:0000313" key="2">
    <source>
        <dbReference type="Proteomes" id="UP000265520"/>
    </source>
</evidence>
<protein>
    <submittedName>
        <fullName evidence="1">Uncharacterized protein</fullName>
    </submittedName>
</protein>
<sequence>RNTASETAMALRCGGVEGGERRGGVEGGER</sequence>
<reference evidence="1 2" key="1">
    <citation type="journal article" date="2018" name="Front. Plant Sci.">
        <title>Red Clover (Trifolium pratense) and Zigzag Clover (T. medium) - A Picture of Genomic Similarities and Differences.</title>
        <authorList>
            <person name="Dluhosova J."/>
            <person name="Istvanek J."/>
            <person name="Nedelnik J."/>
            <person name="Repkova J."/>
        </authorList>
    </citation>
    <scope>NUCLEOTIDE SEQUENCE [LARGE SCALE GENOMIC DNA]</scope>
    <source>
        <strain evidence="2">cv. 10/8</strain>
        <tissue evidence="1">Leaf</tissue>
    </source>
</reference>
<dbReference type="EMBL" id="LXQA010362990">
    <property type="protein sequence ID" value="MCI46807.1"/>
    <property type="molecule type" value="Genomic_DNA"/>
</dbReference>
<keyword evidence="2" id="KW-1185">Reference proteome</keyword>
<proteinExistence type="predicted"/>
<name>A0A392SEG7_9FABA</name>
<accession>A0A392SEG7</accession>